<organism evidence="2 3">
    <name type="scientific">Beggiatoa leptomitoformis</name>
    <dbReference type="NCBI Taxonomy" id="288004"/>
    <lineage>
        <taxon>Bacteria</taxon>
        <taxon>Pseudomonadati</taxon>
        <taxon>Pseudomonadota</taxon>
        <taxon>Gammaproteobacteria</taxon>
        <taxon>Thiotrichales</taxon>
        <taxon>Thiotrichaceae</taxon>
        <taxon>Beggiatoa</taxon>
    </lineage>
</organism>
<evidence type="ECO:0000259" key="1">
    <source>
        <dbReference type="Pfam" id="PF05170"/>
    </source>
</evidence>
<dbReference type="OrthoDB" id="9766390at2"/>
<feature type="domain" description="AsmA" evidence="1">
    <location>
        <begin position="2"/>
        <end position="381"/>
    </location>
</feature>
<reference evidence="3" key="1">
    <citation type="submission" date="2016-12" db="EMBL/GenBank/DDBJ databases">
        <title>Complete Genome Sequence of Beggiatoa leptomitiformis D-401.</title>
        <authorList>
            <person name="Fomenkov A."/>
            <person name="Vincze T."/>
            <person name="Grabovich M."/>
            <person name="Anton B.P."/>
            <person name="Dubinina G."/>
            <person name="Orlova M."/>
            <person name="Belousova E."/>
            <person name="Roberts R.J."/>
        </authorList>
    </citation>
    <scope>NUCLEOTIDE SEQUENCE [LARGE SCALE GENOMIC DNA]</scope>
    <source>
        <strain evidence="3">D-401</strain>
    </source>
</reference>
<dbReference type="EMBL" id="CP018889">
    <property type="protein sequence ID" value="AUI69781.1"/>
    <property type="molecule type" value="Genomic_DNA"/>
</dbReference>
<evidence type="ECO:0000313" key="2">
    <source>
        <dbReference type="EMBL" id="AUI69781.1"/>
    </source>
</evidence>
<name>A0A2N9YGU5_9GAMM</name>
<dbReference type="PANTHER" id="PTHR30441">
    <property type="entry name" value="DUF748 DOMAIN-CONTAINING PROTEIN"/>
    <property type="match status" value="1"/>
</dbReference>
<keyword evidence="3" id="KW-1185">Reference proteome</keyword>
<sequence length="634" mass="70392">MKILKIIGVVFLVLLFSIIVASQLINPNDYKSTLAEMVKTATGRTLYIEGDISISLLPRISITMGKTWLSNAENFDKIAFISIENTEIRLQILPLLMKRIVLEKVLLSGVNLNLQRNILGQGNWEDLSNKSATTDNTASNSFSIEIQQTTLQQAQIHWDDVQQQQHYSATNLNIDMGTLAYPLNQQVLPLHLASQLLSTNLKTEIALNTQIQLTPTKQQYRLNPLTMTLTATGQAIPNQQQTLRINTQLFVDIAQQQLAIDTLQINLLDNINIQLQLNTQNLLTNPHLTGKLTVPSFAPQIALKQLGININNSDKLQSINASAEIDATLQDKVSLNNINIQLDKHTLTIPQIQLDINTQQLQMVNFVLQIANLNATAVLTIQQLFTNPLFIGELIVKPFSLKEFLQTFDFTIPELAYLPLKTAALRLAVNGTREALKVDLQGIIDDNNASINNLQINVPAKTATLEQSVLSAFGLRLTGQANFTQWTTQPVLLGTIQLASFSPRELLKKLNISPPSTRDAKALDAAELSLQVKSDLHSVQLTDINLRVDQSRLRGYINVSAWQPLIGKLALQVDDIDADRYLAPTQTANNKSTNTILPDLPWAEIQATNLQGTIMIDTLKMNDIIVKDTAIVIE</sequence>
<dbReference type="InterPro" id="IPR052894">
    <property type="entry name" value="AsmA-related"/>
</dbReference>
<protein>
    <submittedName>
        <fullName evidence="2">AsmA family protein</fullName>
    </submittedName>
</protein>
<dbReference type="RefSeq" id="WP_062152347.1">
    <property type="nucleotide sequence ID" value="NZ_CP012373.2"/>
</dbReference>
<dbReference type="PANTHER" id="PTHR30441:SF8">
    <property type="entry name" value="DUF748 DOMAIN-CONTAINING PROTEIN"/>
    <property type="match status" value="1"/>
</dbReference>
<accession>A0A2N9YGU5</accession>
<dbReference type="InterPro" id="IPR007844">
    <property type="entry name" value="AsmA"/>
</dbReference>
<dbReference type="AlphaFoldDB" id="A0A2N9YGU5"/>
<evidence type="ECO:0000313" key="3">
    <source>
        <dbReference type="Proteomes" id="UP000234271"/>
    </source>
</evidence>
<dbReference type="KEGG" id="blep:AL038_09780"/>
<dbReference type="Pfam" id="PF05170">
    <property type="entry name" value="AsmA"/>
    <property type="match status" value="1"/>
</dbReference>
<dbReference type="GO" id="GO:0090313">
    <property type="term" value="P:regulation of protein targeting to membrane"/>
    <property type="evidence" value="ECO:0007669"/>
    <property type="project" value="TreeGrafter"/>
</dbReference>
<gene>
    <name evidence="2" type="ORF">BLE401_14500</name>
</gene>
<dbReference type="GO" id="GO:0005886">
    <property type="term" value="C:plasma membrane"/>
    <property type="evidence" value="ECO:0007669"/>
    <property type="project" value="TreeGrafter"/>
</dbReference>
<dbReference type="STRING" id="288004.AL038_09780"/>
<proteinExistence type="predicted"/>
<dbReference type="Proteomes" id="UP000234271">
    <property type="component" value="Chromosome"/>
</dbReference>